<protein>
    <submittedName>
        <fullName evidence="1">Uncharacterized protein</fullName>
    </submittedName>
</protein>
<sequence>MQSGEFLNKNEVFDTHTLTVSSNRATSLRWEREPYTQTYPPTFLRGSSQSVSVERGPGPAVCQAQVQSGRSWLHLCVAGRRKHYSTTGPGVAQYRAAIKISLSQAQPKSSIAPRRQQRACSNAALIRTRMSDSTWT</sequence>
<comment type="caution">
    <text evidence="1">The sequence shown here is derived from an EMBL/GenBank/DDBJ whole genome shotgun (WGS) entry which is preliminary data.</text>
</comment>
<keyword evidence="2" id="KW-1185">Reference proteome</keyword>
<dbReference type="Proteomes" id="UP001283361">
    <property type="component" value="Unassembled WGS sequence"/>
</dbReference>
<evidence type="ECO:0000313" key="2">
    <source>
        <dbReference type="Proteomes" id="UP001283361"/>
    </source>
</evidence>
<dbReference type="AlphaFoldDB" id="A0AAE1A419"/>
<gene>
    <name evidence="1" type="ORF">RRG08_052064</name>
</gene>
<name>A0AAE1A419_9GAST</name>
<organism evidence="1 2">
    <name type="scientific">Elysia crispata</name>
    <name type="common">lettuce slug</name>
    <dbReference type="NCBI Taxonomy" id="231223"/>
    <lineage>
        <taxon>Eukaryota</taxon>
        <taxon>Metazoa</taxon>
        <taxon>Spiralia</taxon>
        <taxon>Lophotrochozoa</taxon>
        <taxon>Mollusca</taxon>
        <taxon>Gastropoda</taxon>
        <taxon>Heterobranchia</taxon>
        <taxon>Euthyneura</taxon>
        <taxon>Panpulmonata</taxon>
        <taxon>Sacoglossa</taxon>
        <taxon>Placobranchoidea</taxon>
        <taxon>Plakobranchidae</taxon>
        <taxon>Elysia</taxon>
    </lineage>
</organism>
<accession>A0AAE1A419</accession>
<proteinExistence type="predicted"/>
<dbReference type="EMBL" id="JAWDGP010002675">
    <property type="protein sequence ID" value="KAK3780908.1"/>
    <property type="molecule type" value="Genomic_DNA"/>
</dbReference>
<evidence type="ECO:0000313" key="1">
    <source>
        <dbReference type="EMBL" id="KAK3780908.1"/>
    </source>
</evidence>
<reference evidence="1" key="1">
    <citation type="journal article" date="2023" name="G3 (Bethesda)">
        <title>A reference genome for the long-term kleptoplast-retaining sea slug Elysia crispata morphotype clarki.</title>
        <authorList>
            <person name="Eastman K.E."/>
            <person name="Pendleton A.L."/>
            <person name="Shaikh M.A."/>
            <person name="Suttiyut T."/>
            <person name="Ogas R."/>
            <person name="Tomko P."/>
            <person name="Gavelis G."/>
            <person name="Widhalm J.R."/>
            <person name="Wisecaver J.H."/>
        </authorList>
    </citation>
    <scope>NUCLEOTIDE SEQUENCE</scope>
    <source>
        <strain evidence="1">ECLA1</strain>
    </source>
</reference>